<dbReference type="InterPro" id="IPR015424">
    <property type="entry name" value="PyrdxlP-dep_Trfase"/>
</dbReference>
<dbReference type="EMBL" id="JACOPG010000002">
    <property type="protein sequence ID" value="MBC5685984.1"/>
    <property type="molecule type" value="Genomic_DNA"/>
</dbReference>
<dbReference type="Proteomes" id="UP000643810">
    <property type="component" value="Unassembled WGS sequence"/>
</dbReference>
<dbReference type="InterPro" id="IPR051798">
    <property type="entry name" value="Class-II_PLP-Dep_Aminotrans"/>
</dbReference>
<proteinExistence type="inferred from homology"/>
<keyword evidence="3" id="KW-0663">Pyridoxal phosphate</keyword>
<evidence type="ECO:0000259" key="6">
    <source>
        <dbReference type="Pfam" id="PF00155"/>
    </source>
</evidence>
<keyword evidence="7" id="KW-0808">Transferase</keyword>
<organism evidence="7 8">
    <name type="scientific">Roseburia lenta</name>
    <dbReference type="NCBI Taxonomy" id="2763061"/>
    <lineage>
        <taxon>Bacteria</taxon>
        <taxon>Bacillati</taxon>
        <taxon>Bacillota</taxon>
        <taxon>Clostridia</taxon>
        <taxon>Lachnospirales</taxon>
        <taxon>Lachnospiraceae</taxon>
        <taxon>Roseburia</taxon>
    </lineage>
</organism>
<dbReference type="RefSeq" id="WP_118280255.1">
    <property type="nucleotide sequence ID" value="NZ_JACOPG010000002.1"/>
</dbReference>
<sequence length="393" mass="44493">MAERNLDFDRPIDRKGTKCLKYDFAVERGMPADILPLWVADMDFQTSSYIQDAIVETASHGIFGYSESDDAYFEALQGWMRRRHQFEIEKKWVVKTPGIVLALAMAVKAYTKCGDGVLLQSPVYYPFSEVIRDNGRRVISNDLVLGEDNRYHIDFVDFEDKIVRENIKLFLLCNPHNPVGRVWTEEELLHIGQICLRHGVTVVSDEIHHDFIFKGQHHVFAGLSDALADITVTCTSPSKTFNVAGLQASNIIIKNENLRKAFIHQLDAAGVSQIGLMGLVACQAAYAHGDEWYEGMLSYVRGNIDYVRSFVEERLPDVRMIDLEGTYLVWLDFCGTGLCQKELEDKVIYEAGLWLDSGAIFGKSGKGFERINVACPRSTVQEAMERIEKAFTK</sequence>
<dbReference type="InterPro" id="IPR015421">
    <property type="entry name" value="PyrdxlP-dep_Trfase_major"/>
</dbReference>
<evidence type="ECO:0000313" key="7">
    <source>
        <dbReference type="EMBL" id="MBC5685984.1"/>
    </source>
</evidence>
<keyword evidence="4" id="KW-0456">Lyase</keyword>
<comment type="caution">
    <text evidence="7">The sequence shown here is derived from an EMBL/GenBank/DDBJ whole genome shotgun (WGS) entry which is preliminary data.</text>
</comment>
<name>A0ABR7GEW5_9FIRM</name>
<dbReference type="NCBIfam" id="TIGR04350">
    <property type="entry name" value="C_S_lyase_PatB"/>
    <property type="match status" value="1"/>
</dbReference>
<dbReference type="Gene3D" id="3.40.640.10">
    <property type="entry name" value="Type I PLP-dependent aspartate aminotransferase-like (Major domain)"/>
    <property type="match status" value="1"/>
</dbReference>
<keyword evidence="7" id="KW-0032">Aminotransferase</keyword>
<dbReference type="PANTHER" id="PTHR43525:SF1">
    <property type="entry name" value="PROTEIN MALY"/>
    <property type="match status" value="1"/>
</dbReference>
<gene>
    <name evidence="7" type="ORF">H8R94_05095</name>
</gene>
<evidence type="ECO:0000256" key="1">
    <source>
        <dbReference type="ARBA" id="ARBA00001933"/>
    </source>
</evidence>
<dbReference type="CDD" id="cd00609">
    <property type="entry name" value="AAT_like"/>
    <property type="match status" value="1"/>
</dbReference>
<dbReference type="GO" id="GO:0008483">
    <property type="term" value="F:transaminase activity"/>
    <property type="evidence" value="ECO:0007669"/>
    <property type="project" value="UniProtKB-KW"/>
</dbReference>
<dbReference type="Gene3D" id="3.90.1150.10">
    <property type="entry name" value="Aspartate Aminotransferase, domain 1"/>
    <property type="match status" value="1"/>
</dbReference>
<dbReference type="Pfam" id="PF00155">
    <property type="entry name" value="Aminotran_1_2"/>
    <property type="match status" value="1"/>
</dbReference>
<dbReference type="InterPro" id="IPR004839">
    <property type="entry name" value="Aminotransferase_I/II_large"/>
</dbReference>
<dbReference type="EC" id="4.4.1.13" evidence="2"/>
<evidence type="ECO:0000256" key="5">
    <source>
        <dbReference type="ARBA" id="ARBA00037974"/>
    </source>
</evidence>
<feature type="domain" description="Aminotransferase class I/classII large" evidence="6">
    <location>
        <begin position="40"/>
        <end position="387"/>
    </location>
</feature>
<evidence type="ECO:0000256" key="4">
    <source>
        <dbReference type="ARBA" id="ARBA00023239"/>
    </source>
</evidence>
<evidence type="ECO:0000256" key="2">
    <source>
        <dbReference type="ARBA" id="ARBA00012224"/>
    </source>
</evidence>
<dbReference type="InterPro" id="IPR027619">
    <property type="entry name" value="C-S_lyase_PatB-like"/>
</dbReference>
<reference evidence="7 8" key="1">
    <citation type="submission" date="2020-08" db="EMBL/GenBank/DDBJ databases">
        <title>Genome public.</title>
        <authorList>
            <person name="Liu C."/>
            <person name="Sun Q."/>
        </authorList>
    </citation>
    <scope>NUCLEOTIDE SEQUENCE [LARGE SCALE GENOMIC DNA]</scope>
    <source>
        <strain evidence="7 8">NSJ-9</strain>
    </source>
</reference>
<evidence type="ECO:0000313" key="8">
    <source>
        <dbReference type="Proteomes" id="UP000643810"/>
    </source>
</evidence>
<comment type="cofactor">
    <cofactor evidence="1">
        <name>pyridoxal 5'-phosphate</name>
        <dbReference type="ChEBI" id="CHEBI:597326"/>
    </cofactor>
</comment>
<protein>
    <recommendedName>
        <fullName evidence="2">cysteine-S-conjugate beta-lyase</fullName>
        <ecNumber evidence="2">4.4.1.13</ecNumber>
    </recommendedName>
</protein>
<accession>A0ABR7GEW5</accession>
<keyword evidence="8" id="KW-1185">Reference proteome</keyword>
<dbReference type="PANTHER" id="PTHR43525">
    <property type="entry name" value="PROTEIN MALY"/>
    <property type="match status" value="1"/>
</dbReference>
<dbReference type="SUPFAM" id="SSF53383">
    <property type="entry name" value="PLP-dependent transferases"/>
    <property type="match status" value="1"/>
</dbReference>
<dbReference type="InterPro" id="IPR015422">
    <property type="entry name" value="PyrdxlP-dep_Trfase_small"/>
</dbReference>
<comment type="similarity">
    <text evidence="5">Belongs to the class-II pyridoxal-phosphate-dependent aminotransferase family. MalY/PatB cystathionine beta-lyase subfamily.</text>
</comment>
<evidence type="ECO:0000256" key="3">
    <source>
        <dbReference type="ARBA" id="ARBA00022898"/>
    </source>
</evidence>